<evidence type="ECO:0000256" key="2">
    <source>
        <dbReference type="SAM" id="SignalP"/>
    </source>
</evidence>
<dbReference type="PROSITE" id="PS51257">
    <property type="entry name" value="PROKAR_LIPOPROTEIN"/>
    <property type="match status" value="1"/>
</dbReference>
<feature type="compositionally biased region" description="Low complexity" evidence="1">
    <location>
        <begin position="28"/>
        <end position="44"/>
    </location>
</feature>
<feature type="signal peptide" evidence="2">
    <location>
        <begin position="1"/>
        <end position="19"/>
    </location>
</feature>
<evidence type="ECO:0000256" key="1">
    <source>
        <dbReference type="SAM" id="MobiDB-lite"/>
    </source>
</evidence>
<feature type="region of interest" description="Disordered" evidence="1">
    <location>
        <begin position="23"/>
        <end position="44"/>
    </location>
</feature>
<feature type="domain" description="Factor H binding protein-like C-terminal" evidence="3">
    <location>
        <begin position="145"/>
        <end position="243"/>
    </location>
</feature>
<dbReference type="InterPro" id="IPR011250">
    <property type="entry name" value="OMP/PagP_B-barrel"/>
</dbReference>
<evidence type="ECO:0000259" key="3">
    <source>
        <dbReference type="Pfam" id="PF08794"/>
    </source>
</evidence>
<sequence>MTKKLHGLMPLFVALGITACSSSGGSENNHTSNTINSSNTTNSSNSIHLATHFDDYYLEDRENVSPTNDNEIDNIEDELDKILVLDGSGYKKANFTTNEASYDVYAVNLNDSAYSIMISHNREKDFARLDTANDSTKGDVLDTLSGKATYIGTALLVDQNHNITTDGTVKLEADFTNKNISGEIKNNVQNITLNNAKISKATNVTDSSDNFISFSGTATTNTGFSGDYSGSFAGKNANEVTGIAVLQKGDEKLGAAFGGTKQ</sequence>
<gene>
    <name evidence="4" type="ORF">ACFFHT_09790</name>
</gene>
<feature type="chain" id="PRO_5047302446" evidence="2">
    <location>
        <begin position="20"/>
        <end position="262"/>
    </location>
</feature>
<proteinExistence type="predicted"/>
<dbReference type="Gene3D" id="2.40.160.90">
    <property type="match status" value="1"/>
</dbReference>
<dbReference type="InterPro" id="IPR014902">
    <property type="entry name" value="FHBP-like_C"/>
</dbReference>
<protein>
    <submittedName>
        <fullName evidence="4">Factor H binding protein domain-containing protein</fullName>
    </submittedName>
</protein>
<name>A0ABV6HY81_9PAST</name>
<evidence type="ECO:0000313" key="5">
    <source>
        <dbReference type="Proteomes" id="UP001589769"/>
    </source>
</evidence>
<organism evidence="4 5">
    <name type="scientific">Gallibacterium melopsittaci</name>
    <dbReference type="NCBI Taxonomy" id="516063"/>
    <lineage>
        <taxon>Bacteria</taxon>
        <taxon>Pseudomonadati</taxon>
        <taxon>Pseudomonadota</taxon>
        <taxon>Gammaproteobacteria</taxon>
        <taxon>Pasteurellales</taxon>
        <taxon>Pasteurellaceae</taxon>
        <taxon>Gallibacterium</taxon>
    </lineage>
</organism>
<evidence type="ECO:0000313" key="4">
    <source>
        <dbReference type="EMBL" id="MFC0323837.1"/>
    </source>
</evidence>
<comment type="caution">
    <text evidence="4">The sequence shown here is derived from an EMBL/GenBank/DDBJ whole genome shotgun (WGS) entry which is preliminary data.</text>
</comment>
<dbReference type="Proteomes" id="UP001589769">
    <property type="component" value="Unassembled WGS sequence"/>
</dbReference>
<dbReference type="SUPFAM" id="SSF56925">
    <property type="entry name" value="OMPA-like"/>
    <property type="match status" value="1"/>
</dbReference>
<accession>A0ABV6HY81</accession>
<reference evidence="4 5" key="1">
    <citation type="submission" date="2024-09" db="EMBL/GenBank/DDBJ databases">
        <authorList>
            <person name="Sun Q."/>
            <person name="Mori K."/>
        </authorList>
    </citation>
    <scope>NUCLEOTIDE SEQUENCE [LARGE SCALE GENOMIC DNA]</scope>
    <source>
        <strain evidence="4 5">CCM 7538</strain>
    </source>
</reference>
<dbReference type="EMBL" id="JBHLWA010000048">
    <property type="protein sequence ID" value="MFC0323837.1"/>
    <property type="molecule type" value="Genomic_DNA"/>
</dbReference>
<dbReference type="Pfam" id="PF08794">
    <property type="entry name" value="FHBP_C"/>
    <property type="match status" value="1"/>
</dbReference>
<dbReference type="RefSeq" id="WP_382375754.1">
    <property type="nucleotide sequence ID" value="NZ_JBHLWA010000048.1"/>
</dbReference>
<keyword evidence="2" id="KW-0732">Signal</keyword>
<keyword evidence="5" id="KW-1185">Reference proteome</keyword>